<dbReference type="EMBL" id="CP000442">
    <property type="protein sequence ID" value="ABI91715.1"/>
    <property type="molecule type" value="Genomic_DNA"/>
</dbReference>
<reference evidence="1" key="1">
    <citation type="submission" date="2006-08" db="EMBL/GenBank/DDBJ databases">
        <title>Complete sequence of Chromosome 3 of Burkholderia cepacia AMMD.</title>
        <authorList>
            <consortium name="US DOE Joint Genome Institute"/>
            <person name="Copeland A."/>
            <person name="Lucas S."/>
            <person name="Lapidus A."/>
            <person name="Barry K."/>
            <person name="Detter J.C."/>
            <person name="Glavina del Rio T."/>
            <person name="Hammon N."/>
            <person name="Israni S."/>
            <person name="Pitluck S."/>
            <person name="Bruce D."/>
            <person name="Chain P."/>
            <person name="Malfatti S."/>
            <person name="Shin M."/>
            <person name="Vergez L."/>
            <person name="Schmutz J."/>
            <person name="Larimer F."/>
            <person name="Land M."/>
            <person name="Hauser L."/>
            <person name="Kyrpides N."/>
            <person name="Kim E."/>
            <person name="Parke J."/>
            <person name="Coenye T."/>
            <person name="Konstantinidis K."/>
            <person name="Ramette A."/>
            <person name="Tiedje J."/>
            <person name="Richardson P."/>
        </authorList>
    </citation>
    <scope>NUCLEOTIDE SEQUENCE</scope>
    <source>
        <strain evidence="1">AMMD</strain>
    </source>
</reference>
<name>Q0B2A8_BURCM</name>
<sequence length="97" mass="10857">MSRLPRVSRQASPRSRRGGLPRLRRITIWLVAMHIPRGARCNPSPRRFRSASYSWRLALLSLASESALLMAEQIKGNSARELFDAFPQSGNASAAHE</sequence>
<accession>Q0B2A8</accession>
<dbReference type="Proteomes" id="UP000000662">
    <property type="component" value="Chromosome 3"/>
</dbReference>
<proteinExistence type="predicted"/>
<keyword evidence="2" id="KW-1185">Reference proteome</keyword>
<dbReference type="KEGG" id="bam:Bamb_6171"/>
<organism evidence="1 2">
    <name type="scientific">Burkholderia ambifaria (strain ATCC BAA-244 / DSM 16087 / CCUG 44356 / LMG 19182 / AMMD)</name>
    <name type="common">Burkholderia cepacia (strain AMMD)</name>
    <dbReference type="NCBI Taxonomy" id="339670"/>
    <lineage>
        <taxon>Bacteria</taxon>
        <taxon>Pseudomonadati</taxon>
        <taxon>Pseudomonadota</taxon>
        <taxon>Betaproteobacteria</taxon>
        <taxon>Burkholderiales</taxon>
        <taxon>Burkholderiaceae</taxon>
        <taxon>Burkholderia</taxon>
        <taxon>Burkholderia cepacia complex</taxon>
    </lineage>
</organism>
<evidence type="ECO:0000313" key="1">
    <source>
        <dbReference type="EMBL" id="ABI91715.1"/>
    </source>
</evidence>
<evidence type="ECO:0000313" key="2">
    <source>
        <dbReference type="Proteomes" id="UP000000662"/>
    </source>
</evidence>
<gene>
    <name evidence="1" type="ordered locus">Bamb_6171</name>
</gene>
<protein>
    <submittedName>
        <fullName evidence="1">Uncharacterized protein</fullName>
    </submittedName>
</protein>
<dbReference type="AlphaFoldDB" id="Q0B2A8"/>